<dbReference type="Proteomes" id="UP000265566">
    <property type="component" value="Chromosome 1"/>
</dbReference>
<evidence type="ECO:0000313" key="2">
    <source>
        <dbReference type="Proteomes" id="UP000265566"/>
    </source>
</evidence>
<protein>
    <submittedName>
        <fullName evidence="1">Uncharacterized protein</fullName>
    </submittedName>
</protein>
<name>A0A396KBU3_MEDTR</name>
<reference evidence="2" key="1">
    <citation type="journal article" date="2018" name="Nat. Plants">
        <title>Whole-genome landscape of Medicago truncatula symbiotic genes.</title>
        <authorList>
            <person name="Pecrix Y."/>
            <person name="Staton S.E."/>
            <person name="Sallet E."/>
            <person name="Lelandais-Briere C."/>
            <person name="Moreau S."/>
            <person name="Carrere S."/>
            <person name="Blein T."/>
            <person name="Jardinaud M.F."/>
            <person name="Latrasse D."/>
            <person name="Zouine M."/>
            <person name="Zahm M."/>
            <person name="Kreplak J."/>
            <person name="Mayjonade B."/>
            <person name="Satge C."/>
            <person name="Perez M."/>
            <person name="Cauet S."/>
            <person name="Marande W."/>
            <person name="Chantry-Darmon C."/>
            <person name="Lopez-Roques C."/>
            <person name="Bouchez O."/>
            <person name="Berard A."/>
            <person name="Debelle F."/>
            <person name="Munos S."/>
            <person name="Bendahmane A."/>
            <person name="Berges H."/>
            <person name="Niebel A."/>
            <person name="Buitink J."/>
            <person name="Frugier F."/>
            <person name="Benhamed M."/>
            <person name="Crespi M."/>
            <person name="Gouzy J."/>
            <person name="Gamas P."/>
        </authorList>
    </citation>
    <scope>NUCLEOTIDE SEQUENCE [LARGE SCALE GENOMIC DNA]</scope>
    <source>
        <strain evidence="2">cv. Jemalong A17</strain>
    </source>
</reference>
<evidence type="ECO:0000313" key="1">
    <source>
        <dbReference type="EMBL" id="RHN82667.1"/>
    </source>
</evidence>
<organism evidence="1 2">
    <name type="scientific">Medicago truncatula</name>
    <name type="common">Barrel medic</name>
    <name type="synonym">Medicago tribuloides</name>
    <dbReference type="NCBI Taxonomy" id="3880"/>
    <lineage>
        <taxon>Eukaryota</taxon>
        <taxon>Viridiplantae</taxon>
        <taxon>Streptophyta</taxon>
        <taxon>Embryophyta</taxon>
        <taxon>Tracheophyta</taxon>
        <taxon>Spermatophyta</taxon>
        <taxon>Magnoliopsida</taxon>
        <taxon>eudicotyledons</taxon>
        <taxon>Gunneridae</taxon>
        <taxon>Pentapetalae</taxon>
        <taxon>rosids</taxon>
        <taxon>fabids</taxon>
        <taxon>Fabales</taxon>
        <taxon>Fabaceae</taxon>
        <taxon>Papilionoideae</taxon>
        <taxon>50 kb inversion clade</taxon>
        <taxon>NPAAA clade</taxon>
        <taxon>Hologalegina</taxon>
        <taxon>IRL clade</taxon>
        <taxon>Trifolieae</taxon>
        <taxon>Medicago</taxon>
    </lineage>
</organism>
<proteinExistence type="predicted"/>
<accession>A0A396KBU3</accession>
<sequence>MDVSMLAEPRLIRDTTGMDANKVFPIRSYEHDKENNISENIVMQ</sequence>
<comment type="caution">
    <text evidence="1">The sequence shown here is derived from an EMBL/GenBank/DDBJ whole genome shotgun (WGS) entry which is preliminary data.</text>
</comment>
<dbReference type="AlphaFoldDB" id="A0A396KBU3"/>
<gene>
    <name evidence="1" type="ORF">MtrunA17_Chr1g0212261</name>
</gene>
<dbReference type="EMBL" id="PSQE01000001">
    <property type="protein sequence ID" value="RHN82667.1"/>
    <property type="molecule type" value="Genomic_DNA"/>
</dbReference>
<dbReference type="Gramene" id="rna6846">
    <property type="protein sequence ID" value="RHN82667.1"/>
    <property type="gene ID" value="gene6846"/>
</dbReference>